<proteinExistence type="predicted"/>
<keyword evidence="1" id="KW-0812">Transmembrane</keyword>
<feature type="transmembrane region" description="Helical" evidence="1">
    <location>
        <begin position="144"/>
        <end position="167"/>
    </location>
</feature>
<keyword evidence="1" id="KW-1133">Transmembrane helix</keyword>
<keyword evidence="3" id="KW-1185">Reference proteome</keyword>
<accession>A0A7G9G3N5</accession>
<organism evidence="2 3">
    <name type="scientific">Qiania dongpingensis</name>
    <dbReference type="NCBI Taxonomy" id="2763669"/>
    <lineage>
        <taxon>Bacteria</taxon>
        <taxon>Bacillati</taxon>
        <taxon>Bacillota</taxon>
        <taxon>Clostridia</taxon>
        <taxon>Lachnospirales</taxon>
        <taxon>Lachnospiraceae</taxon>
        <taxon>Qiania</taxon>
    </lineage>
</organism>
<dbReference type="AlphaFoldDB" id="A0A7G9G3N5"/>
<sequence length="186" mass="19830">MKRSKLAMLNFMALCCVLGLFTKKLVNPMANVITEALHIPGGISTGFSIMFLVVALEVTGMRGGGSLMGCVQGLLALALGRVGSMGIFMPIGYLIPGITIDLVCGLMKKGRFCRQERMVLTNVLAAVMASVTANVLVFELKGTVLWLYLCVSAASGSIYGLLGSWIAGRLHKAFIWNLDEPGGKRS</sequence>
<reference evidence="2 3" key="1">
    <citation type="submission" date="2020-08" db="EMBL/GenBank/DDBJ databases">
        <authorList>
            <person name="Liu C."/>
            <person name="Sun Q."/>
        </authorList>
    </citation>
    <scope>NUCLEOTIDE SEQUENCE [LARGE SCALE GENOMIC DNA]</scope>
    <source>
        <strain evidence="2 3">NSJ-38</strain>
    </source>
</reference>
<dbReference type="KEGG" id="qdo:H9Q78_13445"/>
<feature type="transmembrane region" description="Helical" evidence="1">
    <location>
        <begin position="119"/>
        <end position="138"/>
    </location>
</feature>
<evidence type="ECO:0000313" key="2">
    <source>
        <dbReference type="EMBL" id="QNM05417.1"/>
    </source>
</evidence>
<protein>
    <recommendedName>
        <fullName evidence="4">Energy-coupling factor transport system substrate-specific component</fullName>
    </recommendedName>
</protein>
<feature type="transmembrane region" description="Helical" evidence="1">
    <location>
        <begin position="63"/>
        <end position="81"/>
    </location>
</feature>
<feature type="transmembrane region" description="Helical" evidence="1">
    <location>
        <begin position="87"/>
        <end position="107"/>
    </location>
</feature>
<keyword evidence="1" id="KW-0472">Membrane</keyword>
<evidence type="ECO:0000313" key="3">
    <source>
        <dbReference type="Proteomes" id="UP000515823"/>
    </source>
</evidence>
<feature type="transmembrane region" description="Helical" evidence="1">
    <location>
        <begin position="38"/>
        <end position="56"/>
    </location>
</feature>
<name>A0A7G9G3N5_9FIRM</name>
<dbReference type="RefSeq" id="WP_249302407.1">
    <property type="nucleotide sequence ID" value="NZ_CP060634.1"/>
</dbReference>
<evidence type="ECO:0000256" key="1">
    <source>
        <dbReference type="SAM" id="Phobius"/>
    </source>
</evidence>
<gene>
    <name evidence="2" type="ORF">H9Q78_13445</name>
</gene>
<evidence type="ECO:0008006" key="4">
    <source>
        <dbReference type="Google" id="ProtNLM"/>
    </source>
</evidence>
<dbReference type="Proteomes" id="UP000515823">
    <property type="component" value="Chromosome"/>
</dbReference>
<dbReference type="EMBL" id="CP060634">
    <property type="protein sequence ID" value="QNM05417.1"/>
    <property type="molecule type" value="Genomic_DNA"/>
</dbReference>